<feature type="signal peptide" evidence="4">
    <location>
        <begin position="1"/>
        <end position="16"/>
    </location>
</feature>
<name>A0A0I9YMN2_FUSFU</name>
<dbReference type="eggNOG" id="ENOG502T2GP">
    <property type="taxonomic scope" value="Eukaryota"/>
</dbReference>
<dbReference type="GO" id="GO:0016491">
    <property type="term" value="F:oxidoreductase activity"/>
    <property type="evidence" value="ECO:0007669"/>
    <property type="project" value="UniProtKB-KW"/>
</dbReference>
<dbReference type="InterPro" id="IPR002347">
    <property type="entry name" value="SDR_fam"/>
</dbReference>
<dbReference type="PANTHER" id="PTHR43976">
    <property type="entry name" value="SHORT CHAIN DEHYDROGENASE"/>
    <property type="match status" value="1"/>
</dbReference>
<protein>
    <submittedName>
        <fullName evidence="5">Uncharacterized protein</fullName>
    </submittedName>
</protein>
<evidence type="ECO:0000313" key="5">
    <source>
        <dbReference type="EMBL" id="VTT78412.1"/>
    </source>
</evidence>
<dbReference type="InterPro" id="IPR051911">
    <property type="entry name" value="SDR_oxidoreductase"/>
</dbReference>
<dbReference type="InterPro" id="IPR036291">
    <property type="entry name" value="NAD(P)-bd_dom_sf"/>
</dbReference>
<proteinExistence type="inferred from homology"/>
<dbReference type="AlphaFoldDB" id="A0A0I9YMN2"/>
<keyword evidence="2" id="KW-0521">NADP</keyword>
<dbReference type="InterPro" id="IPR020904">
    <property type="entry name" value="Sc_DH/Rdtase_CS"/>
</dbReference>
<dbReference type="Gene3D" id="3.40.50.720">
    <property type="entry name" value="NAD(P)-binding Rossmann-like Domain"/>
    <property type="match status" value="1"/>
</dbReference>
<dbReference type="PRINTS" id="PR00081">
    <property type="entry name" value="GDHRDH"/>
</dbReference>
<evidence type="ECO:0000256" key="3">
    <source>
        <dbReference type="ARBA" id="ARBA00023002"/>
    </source>
</evidence>
<feature type="chain" id="PRO_5041080158" evidence="4">
    <location>
        <begin position="17"/>
        <end position="612"/>
    </location>
</feature>
<evidence type="ECO:0000256" key="2">
    <source>
        <dbReference type="ARBA" id="ARBA00022857"/>
    </source>
</evidence>
<dbReference type="Proteomes" id="UP000760494">
    <property type="component" value="Unassembled WGS sequence"/>
</dbReference>
<evidence type="ECO:0000313" key="6">
    <source>
        <dbReference type="Proteomes" id="UP000760494"/>
    </source>
</evidence>
<comment type="caution">
    <text evidence="5">The sequence shown here is derived from an EMBL/GenBank/DDBJ whole genome shotgun (WGS) entry which is preliminary data.</text>
</comment>
<dbReference type="InterPro" id="IPR025213">
    <property type="entry name" value="Sim4_Fta2"/>
</dbReference>
<gene>
    <name evidence="5" type="ORF">C2S_11046</name>
</gene>
<sequence>MTTPVWFITGSSNGLGLLLSLRVLKAGHRAIATVRDTARSADAVRQIEEAGGRIITIDLTESKASITKKVQDAEKVYGRIDFLVNNAGYSVLGGIELFTEAEAEHQIQTNFFGPLYTIQAALPGMRSQGSGTIINISSIAGQDAQPSCGLYSASKFALEGLSESLSKEVKEFGINVLLVEPGAFRTNFLEASIKSNISGEKAYQGTLLEATLQKFEKAAGKQPGDPSNAVEIIFEVATGEGAAGHLKGKILRLPLGQDCFTRLNKKLDLLQHDIEATREVGITTDLDEKFPSDESWVSPAHEDNWDDPDALGAFYPYSESFTCECRAFGRLQEAGHEELAVKCFGYILLDDAHENTMMNQFAHLPAHKLSFTYDGYNDDDDEEYYNDPHLRDMRSRFRCSDGSLPPLRGIVKEFGVSKDLDHKGAKRILRDIKYVQQLGITDLDIAYRQIINGKLFNFSTSTTFPHFASNPEWNPHLTQRCRSKIEFELFVTCYKDFRDFDVMIHEWNEDHKDKQINAKALPEGYPPESRRLRNTSAQRRLYTHVDPRNYTRYFPYTNSRGEIVQRERALGRKPSAWYMECSAAVVRRLKETRKIDAGLHWQYLNGHIAPLN</sequence>
<organism evidence="5 6">
    <name type="scientific">Fusarium fujikuroi</name>
    <name type="common">Bakanae and foot rot disease fungus</name>
    <name type="synonym">Gibberella fujikuroi</name>
    <dbReference type="NCBI Taxonomy" id="5127"/>
    <lineage>
        <taxon>Eukaryota</taxon>
        <taxon>Fungi</taxon>
        <taxon>Dikarya</taxon>
        <taxon>Ascomycota</taxon>
        <taxon>Pezizomycotina</taxon>
        <taxon>Sordariomycetes</taxon>
        <taxon>Hypocreomycetidae</taxon>
        <taxon>Hypocreales</taxon>
        <taxon>Nectriaceae</taxon>
        <taxon>Fusarium</taxon>
        <taxon>Fusarium fujikuroi species complex</taxon>
    </lineage>
</organism>
<evidence type="ECO:0000256" key="1">
    <source>
        <dbReference type="ARBA" id="ARBA00006484"/>
    </source>
</evidence>
<dbReference type="EMBL" id="CABFJX010000393">
    <property type="protein sequence ID" value="VTT78412.1"/>
    <property type="molecule type" value="Genomic_DNA"/>
</dbReference>
<dbReference type="SUPFAM" id="SSF51735">
    <property type="entry name" value="NAD(P)-binding Rossmann-fold domains"/>
    <property type="match status" value="1"/>
</dbReference>
<dbReference type="PRINTS" id="PR00080">
    <property type="entry name" value="SDRFAMILY"/>
</dbReference>
<dbReference type="Pfam" id="PF13095">
    <property type="entry name" value="FTA2"/>
    <property type="match status" value="1"/>
</dbReference>
<dbReference type="PANTHER" id="PTHR43976:SF16">
    <property type="entry name" value="SHORT-CHAIN DEHYDROGENASE_REDUCTASE FAMILY PROTEIN"/>
    <property type="match status" value="1"/>
</dbReference>
<evidence type="ECO:0000256" key="4">
    <source>
        <dbReference type="SAM" id="SignalP"/>
    </source>
</evidence>
<accession>A0A0I9YMN2</accession>
<reference evidence="5" key="1">
    <citation type="submission" date="2019-05" db="EMBL/GenBank/DDBJ databases">
        <authorList>
            <person name="Piombo E."/>
        </authorList>
    </citation>
    <scope>NUCLEOTIDE SEQUENCE</scope>
    <source>
        <strain evidence="5">C2S</strain>
    </source>
</reference>
<dbReference type="PROSITE" id="PS00061">
    <property type="entry name" value="ADH_SHORT"/>
    <property type="match status" value="1"/>
</dbReference>
<dbReference type="Pfam" id="PF00106">
    <property type="entry name" value="adh_short"/>
    <property type="match status" value="1"/>
</dbReference>
<keyword evidence="3" id="KW-0560">Oxidoreductase</keyword>
<comment type="similarity">
    <text evidence="1">Belongs to the short-chain dehydrogenases/reductases (SDR) family.</text>
</comment>
<keyword evidence="4" id="KW-0732">Signal</keyword>